<keyword evidence="2" id="KW-1185">Reference proteome</keyword>
<dbReference type="EMBL" id="JAACXV010014196">
    <property type="protein sequence ID" value="KAF7269666.1"/>
    <property type="molecule type" value="Genomic_DNA"/>
</dbReference>
<protein>
    <submittedName>
        <fullName evidence="1">Uncharacterized protein</fullName>
    </submittedName>
</protein>
<proteinExistence type="predicted"/>
<comment type="caution">
    <text evidence="1">The sequence shown here is derived from an EMBL/GenBank/DDBJ whole genome shotgun (WGS) entry which is preliminary data.</text>
</comment>
<dbReference type="Proteomes" id="UP000625711">
    <property type="component" value="Unassembled WGS sequence"/>
</dbReference>
<accession>A0A834M2J0</accession>
<evidence type="ECO:0000313" key="1">
    <source>
        <dbReference type="EMBL" id="KAF7269666.1"/>
    </source>
</evidence>
<organism evidence="1 2">
    <name type="scientific">Rhynchophorus ferrugineus</name>
    <name type="common">Red palm weevil</name>
    <name type="synonym">Curculio ferrugineus</name>
    <dbReference type="NCBI Taxonomy" id="354439"/>
    <lineage>
        <taxon>Eukaryota</taxon>
        <taxon>Metazoa</taxon>
        <taxon>Ecdysozoa</taxon>
        <taxon>Arthropoda</taxon>
        <taxon>Hexapoda</taxon>
        <taxon>Insecta</taxon>
        <taxon>Pterygota</taxon>
        <taxon>Neoptera</taxon>
        <taxon>Endopterygota</taxon>
        <taxon>Coleoptera</taxon>
        <taxon>Polyphaga</taxon>
        <taxon>Cucujiformia</taxon>
        <taxon>Curculionidae</taxon>
        <taxon>Dryophthorinae</taxon>
        <taxon>Rhynchophorus</taxon>
    </lineage>
</organism>
<dbReference type="AlphaFoldDB" id="A0A834M2J0"/>
<name>A0A834M2J0_RHYFE</name>
<sequence>MSRTEPVVQCFVDKTDFVTALFLDLCGQASIRYRITRRTNLVLFELDNCFYLGFISNPKKKYRPTKLKNNLTRV</sequence>
<evidence type="ECO:0000313" key="2">
    <source>
        <dbReference type="Proteomes" id="UP000625711"/>
    </source>
</evidence>
<gene>
    <name evidence="1" type="ORF">GWI33_017299</name>
</gene>
<reference evidence="1" key="1">
    <citation type="submission" date="2020-08" db="EMBL/GenBank/DDBJ databases">
        <title>Genome sequencing and assembly of the red palm weevil Rhynchophorus ferrugineus.</title>
        <authorList>
            <person name="Dias G.B."/>
            <person name="Bergman C.M."/>
            <person name="Manee M."/>
        </authorList>
    </citation>
    <scope>NUCLEOTIDE SEQUENCE</scope>
    <source>
        <strain evidence="1">AA-2017</strain>
        <tissue evidence="1">Whole larva</tissue>
    </source>
</reference>